<dbReference type="GO" id="GO:0051287">
    <property type="term" value="F:NAD binding"/>
    <property type="evidence" value="ECO:0007669"/>
    <property type="project" value="UniProtKB-UniRule"/>
</dbReference>
<dbReference type="SUPFAM" id="SSF52283">
    <property type="entry name" value="Formate/glycerate dehydrogenase catalytic domain-like"/>
    <property type="match status" value="1"/>
</dbReference>
<comment type="function">
    <text evidence="1">Catalyzes the reversible oxidation of 3-phospho-D-glycerate to 3-phosphonooxypyruvate, the first step of the phosphorylated L-serine biosynthesis pathway. Also catalyzes the reversible oxidation of 2-hydroxyglutarate to 2-oxoglutarate.</text>
</comment>
<accession>A0A0T5XA84</accession>
<evidence type="ECO:0000256" key="2">
    <source>
        <dbReference type="ARBA" id="ARBA00005216"/>
    </source>
</evidence>
<evidence type="ECO:0000256" key="4">
    <source>
        <dbReference type="ARBA" id="ARBA00021582"/>
    </source>
</evidence>
<dbReference type="AlphaFoldDB" id="A0A0T5XA84"/>
<comment type="caution">
    <text evidence="12">The sequence shown here is derived from an EMBL/GenBank/DDBJ whole genome shotgun (WGS) entry which is preliminary data.</text>
</comment>
<dbReference type="EC" id="1.1.1.95" evidence="10"/>
<dbReference type="Pfam" id="PF02826">
    <property type="entry name" value="2-Hacid_dh_C"/>
    <property type="match status" value="1"/>
</dbReference>
<dbReference type="InterPro" id="IPR045626">
    <property type="entry name" value="PGDH_ASB_dom"/>
</dbReference>
<comment type="catalytic activity">
    <reaction evidence="9 10">
        <text>(2R)-3-phosphoglycerate + NAD(+) = 3-phosphooxypyruvate + NADH + H(+)</text>
        <dbReference type="Rhea" id="RHEA:12641"/>
        <dbReference type="ChEBI" id="CHEBI:15378"/>
        <dbReference type="ChEBI" id="CHEBI:18110"/>
        <dbReference type="ChEBI" id="CHEBI:57540"/>
        <dbReference type="ChEBI" id="CHEBI:57945"/>
        <dbReference type="ChEBI" id="CHEBI:58272"/>
        <dbReference type="EC" id="1.1.1.95"/>
    </reaction>
</comment>
<dbReference type="RefSeq" id="WP_009202089.1">
    <property type="nucleotide sequence ID" value="NZ_ACJX03000001.1"/>
</dbReference>
<dbReference type="InterPro" id="IPR036291">
    <property type="entry name" value="NAD(P)-bd_dom_sf"/>
</dbReference>
<dbReference type="InterPro" id="IPR006139">
    <property type="entry name" value="D-isomer_2_OHA_DH_cat_dom"/>
</dbReference>
<evidence type="ECO:0000313" key="12">
    <source>
        <dbReference type="EMBL" id="KRT35274.1"/>
    </source>
</evidence>
<protein>
    <recommendedName>
        <fullName evidence="4 10">D-3-phosphoglycerate dehydrogenase</fullName>
        <ecNumber evidence="10">1.1.1.95</ecNumber>
    </recommendedName>
</protein>
<reference evidence="13" key="1">
    <citation type="submission" date="2012-09" db="EMBL/GenBank/DDBJ databases">
        <authorList>
            <person name="Weinstock G."/>
            <person name="Sodergren E."/>
            <person name="Clifton S."/>
            <person name="Fulton L."/>
            <person name="Fulton B."/>
            <person name="Courtney L."/>
            <person name="Fronick C."/>
            <person name="Harrison M."/>
            <person name="Strong C."/>
            <person name="Farmer C."/>
            <person name="Delehaunty K."/>
            <person name="Markovic C."/>
            <person name="Hall O."/>
            <person name="Minx P."/>
            <person name="Tomlinson C."/>
            <person name="Mitreva M."/>
            <person name="Nelson J."/>
            <person name="Hou S."/>
            <person name="Wollam A."/>
            <person name="Pepin K.H."/>
            <person name="Johnson M."/>
            <person name="Bhonagiri V."/>
            <person name="Nash W.E."/>
            <person name="Suruliraj S."/>
            <person name="Warren W."/>
            <person name="Chinwalla A."/>
            <person name="Mardis E.R."/>
            <person name="Wilson R.K."/>
        </authorList>
    </citation>
    <scope>NUCLEOTIDE SEQUENCE [LARGE SCALE GENOMIC DNA]</scope>
    <source>
        <strain evidence="13">OS1</strain>
    </source>
</reference>
<keyword evidence="13" id="KW-1185">Reference proteome</keyword>
<dbReference type="eggNOG" id="COG0111">
    <property type="taxonomic scope" value="Bacteria"/>
</dbReference>
<evidence type="ECO:0000256" key="1">
    <source>
        <dbReference type="ARBA" id="ARBA00003800"/>
    </source>
</evidence>
<dbReference type="Gene3D" id="3.30.1330.90">
    <property type="entry name" value="D-3-phosphoglycerate dehydrogenase, domain 3"/>
    <property type="match status" value="1"/>
</dbReference>
<dbReference type="OrthoDB" id="9805416at2"/>
<dbReference type="CDD" id="cd04902">
    <property type="entry name" value="ACT_3PGDH-xct"/>
    <property type="match status" value="1"/>
</dbReference>
<evidence type="ECO:0000256" key="10">
    <source>
        <dbReference type="RuleBase" id="RU363003"/>
    </source>
</evidence>
<dbReference type="Pfam" id="PF19304">
    <property type="entry name" value="PGDH_inter"/>
    <property type="match status" value="1"/>
</dbReference>
<comment type="pathway">
    <text evidence="2 10">Amino-acid biosynthesis; L-serine biosynthesis; L-serine from 3-phospho-D-glycerate: step 1/3.</text>
</comment>
<dbReference type="InterPro" id="IPR029009">
    <property type="entry name" value="ASB_dom_sf"/>
</dbReference>
<name>A0A0T5XA84_9BACT</name>
<dbReference type="InterPro" id="IPR050857">
    <property type="entry name" value="D-2-hydroxyacid_DH"/>
</dbReference>
<sequence>MFKVLITEHIHEEGLKELYEAPDIEVILRLNMSQEELCDAVKDMDALITRSGTAVDKKLLEAGKKLKVVARVGVGVDNIDLGAASKMGIIVLNSPTGNTLAATELTMGMIFSIARKIPQANNSLLSGEWKREKFLGTQLYGKTLLIVGLGRIGSSVATRAKALGMEIFCYDPYINPKKAENLGVKRLDDLRGALSLADFVTLHVPLTHETRNMINEETLKSTKRGAYLINCARGGIVNEGACAKALKEDRLAGAAFDVHVVEPAKESSLFDPAIIEKVVVTPHIGANTREAQRAVAEIVVKNLIKALSGEPYENAVNLPYMENKMTLQEREFLSLARRMGMIAACVIKEHVDEITVAMAGPLFEEVEISLPFEVPYRYMPFTAAALKGLLEVRLGPEVNAMSAPLLAKEHGISVFESRREARTYKNVLAIEVKSQNKTFSMAGTVTEEGKKRIVGVDDYEIDFVPEGWVLLFSNHDRPGVIGKIGTLLGDYGVNIANFALGRKNGSGLAIAALQLDSSIPKEAMEKIQKDADLIWAHLINLKGE</sequence>
<dbReference type="SUPFAM" id="SSF143548">
    <property type="entry name" value="Serine metabolism enzymes domain"/>
    <property type="match status" value="1"/>
</dbReference>
<dbReference type="CDD" id="cd12173">
    <property type="entry name" value="PGDH_4"/>
    <property type="match status" value="1"/>
</dbReference>
<dbReference type="FunFam" id="3.40.50.720:FF:000021">
    <property type="entry name" value="D-3-phosphoglycerate dehydrogenase"/>
    <property type="match status" value="1"/>
</dbReference>
<keyword evidence="10" id="KW-0028">Amino-acid biosynthesis</keyword>
<evidence type="ECO:0000259" key="11">
    <source>
        <dbReference type="PROSITE" id="PS51671"/>
    </source>
</evidence>
<dbReference type="SUPFAM" id="SSF51735">
    <property type="entry name" value="NAD(P)-binding Rossmann-fold domains"/>
    <property type="match status" value="1"/>
</dbReference>
<dbReference type="Pfam" id="PF01842">
    <property type="entry name" value="ACT"/>
    <property type="match status" value="1"/>
</dbReference>
<dbReference type="InterPro" id="IPR002912">
    <property type="entry name" value="ACT_dom"/>
</dbReference>
<dbReference type="Gene3D" id="3.30.70.260">
    <property type="match status" value="1"/>
</dbReference>
<dbReference type="EMBL" id="ACJX03000001">
    <property type="protein sequence ID" value="KRT35274.1"/>
    <property type="molecule type" value="Genomic_DNA"/>
</dbReference>
<dbReference type="PANTHER" id="PTHR42789:SF1">
    <property type="entry name" value="D-ISOMER SPECIFIC 2-HYDROXYACID DEHYDROGENASE FAMILY PROTEIN (AFU_ORTHOLOGUE AFUA_6G10090)"/>
    <property type="match status" value="1"/>
</dbReference>
<proteinExistence type="inferred from homology"/>
<evidence type="ECO:0000256" key="9">
    <source>
        <dbReference type="ARBA" id="ARBA00048731"/>
    </source>
</evidence>
<dbReference type="InterPro" id="IPR045865">
    <property type="entry name" value="ACT-like_dom_sf"/>
</dbReference>
<dbReference type="InterPro" id="IPR029753">
    <property type="entry name" value="D-isomer_DH_CS"/>
</dbReference>
<comment type="catalytic activity">
    <reaction evidence="8">
        <text>(R)-2-hydroxyglutarate + NAD(+) = 2-oxoglutarate + NADH + H(+)</text>
        <dbReference type="Rhea" id="RHEA:49612"/>
        <dbReference type="ChEBI" id="CHEBI:15378"/>
        <dbReference type="ChEBI" id="CHEBI:15801"/>
        <dbReference type="ChEBI" id="CHEBI:16810"/>
        <dbReference type="ChEBI" id="CHEBI:57540"/>
        <dbReference type="ChEBI" id="CHEBI:57945"/>
        <dbReference type="EC" id="1.1.1.399"/>
    </reaction>
</comment>
<dbReference type="InterPro" id="IPR006140">
    <property type="entry name" value="D-isomer_DH_NAD-bd"/>
</dbReference>
<keyword evidence="6 10" id="KW-0520">NAD</keyword>
<organism evidence="12 13">
    <name type="scientific">Acetomicrobium hydrogeniformans ATCC BAA-1850</name>
    <dbReference type="NCBI Taxonomy" id="592015"/>
    <lineage>
        <taxon>Bacteria</taxon>
        <taxon>Thermotogati</taxon>
        <taxon>Synergistota</taxon>
        <taxon>Synergistia</taxon>
        <taxon>Synergistales</taxon>
        <taxon>Acetomicrobiaceae</taxon>
        <taxon>Acetomicrobium</taxon>
    </lineage>
</organism>
<dbReference type="PROSITE" id="PS51671">
    <property type="entry name" value="ACT"/>
    <property type="match status" value="1"/>
</dbReference>
<dbReference type="Gene3D" id="3.40.50.720">
    <property type="entry name" value="NAD(P)-binding Rossmann-like Domain"/>
    <property type="match status" value="2"/>
</dbReference>
<dbReference type="UniPathway" id="UPA00135">
    <property type="reaction ID" value="UER00196"/>
</dbReference>
<dbReference type="PROSITE" id="PS00671">
    <property type="entry name" value="D_2_HYDROXYACID_DH_3"/>
    <property type="match status" value="1"/>
</dbReference>
<keyword evidence="5 10" id="KW-0560">Oxidoreductase</keyword>
<evidence type="ECO:0000256" key="8">
    <source>
        <dbReference type="ARBA" id="ARBA00048126"/>
    </source>
</evidence>
<evidence type="ECO:0000256" key="6">
    <source>
        <dbReference type="ARBA" id="ARBA00023027"/>
    </source>
</evidence>
<dbReference type="PANTHER" id="PTHR42789">
    <property type="entry name" value="D-ISOMER SPECIFIC 2-HYDROXYACID DEHYDROGENASE FAMILY PROTEIN (AFU_ORTHOLOGUE AFUA_6G10090)"/>
    <property type="match status" value="1"/>
</dbReference>
<dbReference type="NCBIfam" id="TIGR01327">
    <property type="entry name" value="PGDH"/>
    <property type="match status" value="1"/>
</dbReference>
<evidence type="ECO:0000256" key="5">
    <source>
        <dbReference type="ARBA" id="ARBA00023002"/>
    </source>
</evidence>
<gene>
    <name evidence="12" type="ORF">HMPREF1705_04542</name>
</gene>
<dbReference type="Proteomes" id="UP000005273">
    <property type="component" value="Unassembled WGS sequence"/>
</dbReference>
<evidence type="ECO:0000313" key="13">
    <source>
        <dbReference type="Proteomes" id="UP000005273"/>
    </source>
</evidence>
<comment type="similarity">
    <text evidence="3 10">Belongs to the D-isomer specific 2-hydroxyacid dehydrogenase family.</text>
</comment>
<evidence type="ECO:0000256" key="7">
    <source>
        <dbReference type="ARBA" id="ARBA00023299"/>
    </source>
</evidence>
<dbReference type="PROSITE" id="PS00670">
    <property type="entry name" value="D_2_HYDROXYACID_DH_2"/>
    <property type="match status" value="1"/>
</dbReference>
<dbReference type="SUPFAM" id="SSF55021">
    <property type="entry name" value="ACT-like"/>
    <property type="match status" value="1"/>
</dbReference>
<keyword evidence="7 10" id="KW-0718">Serine biosynthesis</keyword>
<feature type="domain" description="ACT" evidence="11">
    <location>
        <begin position="469"/>
        <end position="544"/>
    </location>
</feature>
<dbReference type="GO" id="GO:0006564">
    <property type="term" value="P:L-serine biosynthetic process"/>
    <property type="evidence" value="ECO:0007669"/>
    <property type="project" value="UniProtKB-UniRule"/>
</dbReference>
<evidence type="ECO:0000256" key="3">
    <source>
        <dbReference type="ARBA" id="ARBA00005854"/>
    </source>
</evidence>
<dbReference type="InterPro" id="IPR006236">
    <property type="entry name" value="PGDH"/>
</dbReference>
<dbReference type="Pfam" id="PF00389">
    <property type="entry name" value="2-Hacid_dh"/>
    <property type="match status" value="1"/>
</dbReference>
<dbReference type="STRING" id="592015.HMPREF1705_04542"/>
<dbReference type="GO" id="GO:0004617">
    <property type="term" value="F:phosphoglycerate dehydrogenase activity"/>
    <property type="evidence" value="ECO:0007669"/>
    <property type="project" value="UniProtKB-UniRule"/>
</dbReference>